<sequence length="264" mass="29886">MPFYLVPIYIDRSDEPCWALSSTGYFTVSSAYESLKEATVSRSTASNGEWNLLGNGMEPNVSVHFSFSVYMNTFLPIKNESADICQMIRFVSNVDRRKNQSYTCWRLPICQCHLVETLTSGKPYAVLHVNHIGMWRNSSIFEDKLVSMEEHLNAIFSLALVINNAYCIFGDSGGTNTNRREEVLIGWSSPPAGWLALNSDGAYRKSIEMRAAAWELGYRKIDLQVDSELVVQAITSPLFHPCSNSDIIHVIIQQLLRRQWEVST</sequence>
<dbReference type="InterPro" id="IPR053151">
    <property type="entry name" value="RNase_H-like"/>
</dbReference>
<organism evidence="1 2">
    <name type="scientific">Theobroma cacao</name>
    <name type="common">Cacao</name>
    <name type="synonym">Cocoa</name>
    <dbReference type="NCBI Taxonomy" id="3641"/>
    <lineage>
        <taxon>Eukaryota</taxon>
        <taxon>Viridiplantae</taxon>
        <taxon>Streptophyta</taxon>
        <taxon>Embryophyta</taxon>
        <taxon>Tracheophyta</taxon>
        <taxon>Spermatophyta</taxon>
        <taxon>Magnoliopsida</taxon>
        <taxon>eudicotyledons</taxon>
        <taxon>Gunneridae</taxon>
        <taxon>Pentapetalae</taxon>
        <taxon>rosids</taxon>
        <taxon>malvids</taxon>
        <taxon>Malvales</taxon>
        <taxon>Malvaceae</taxon>
        <taxon>Byttnerioideae</taxon>
        <taxon>Theobroma</taxon>
    </lineage>
</organism>
<gene>
    <name evidence="1" type="ORF">TCM_041505</name>
</gene>
<name>A0A061GZS8_THECC</name>
<dbReference type="PANTHER" id="PTHR47723:SF13">
    <property type="entry name" value="PUTATIVE-RELATED"/>
    <property type="match status" value="1"/>
</dbReference>
<dbReference type="EMBL" id="CM001887">
    <property type="protein sequence ID" value="EOY33559.1"/>
    <property type="molecule type" value="Genomic_DNA"/>
</dbReference>
<evidence type="ECO:0000313" key="1">
    <source>
        <dbReference type="EMBL" id="EOY33559.1"/>
    </source>
</evidence>
<proteinExistence type="predicted"/>
<keyword evidence="2" id="KW-1185">Reference proteome</keyword>
<dbReference type="InterPro" id="IPR044730">
    <property type="entry name" value="RNase_H-like_dom_plant"/>
</dbReference>
<evidence type="ECO:0000313" key="2">
    <source>
        <dbReference type="Proteomes" id="UP000026915"/>
    </source>
</evidence>
<dbReference type="InParanoid" id="A0A061GZS8"/>
<accession>A0A061GZS8</accession>
<dbReference type="AlphaFoldDB" id="A0A061GZS8"/>
<evidence type="ECO:0008006" key="3">
    <source>
        <dbReference type="Google" id="ProtNLM"/>
    </source>
</evidence>
<reference evidence="1 2" key="1">
    <citation type="journal article" date="2013" name="Genome Biol.">
        <title>The genome sequence of the most widely cultivated cacao type and its use to identify candidate genes regulating pod color.</title>
        <authorList>
            <person name="Motamayor J.C."/>
            <person name="Mockaitis K."/>
            <person name="Schmutz J."/>
            <person name="Haiminen N."/>
            <person name="Iii D.L."/>
            <person name="Cornejo O."/>
            <person name="Findley S.D."/>
            <person name="Zheng P."/>
            <person name="Utro F."/>
            <person name="Royaert S."/>
            <person name="Saski C."/>
            <person name="Jenkins J."/>
            <person name="Podicheti R."/>
            <person name="Zhao M."/>
            <person name="Scheffler B.E."/>
            <person name="Stack J.C."/>
            <person name="Feltus F.A."/>
            <person name="Mustiga G.M."/>
            <person name="Amores F."/>
            <person name="Phillips W."/>
            <person name="Marelli J.P."/>
            <person name="May G.D."/>
            <person name="Shapiro H."/>
            <person name="Ma J."/>
            <person name="Bustamante C.D."/>
            <person name="Schnell R.J."/>
            <person name="Main D."/>
            <person name="Gilbert D."/>
            <person name="Parida L."/>
            <person name="Kuhn D.N."/>
        </authorList>
    </citation>
    <scope>NUCLEOTIDE SEQUENCE [LARGE SCALE GENOMIC DNA]</scope>
    <source>
        <strain evidence="2">cv. Matina 1-6</strain>
    </source>
</reference>
<protein>
    <recommendedName>
        <fullName evidence="3">RNase H type-1 domain-containing protein</fullName>
    </recommendedName>
</protein>
<dbReference type="Proteomes" id="UP000026915">
    <property type="component" value="Chromosome 9"/>
</dbReference>
<dbReference type="HOGENOM" id="CLU_1055284_0_0_1"/>
<dbReference type="CDD" id="cd06222">
    <property type="entry name" value="RNase_H_like"/>
    <property type="match status" value="1"/>
</dbReference>
<dbReference type="Gramene" id="EOY33559">
    <property type="protein sequence ID" value="EOY33559"/>
    <property type="gene ID" value="TCM_041505"/>
</dbReference>
<dbReference type="PANTHER" id="PTHR47723">
    <property type="entry name" value="OS05G0353850 PROTEIN"/>
    <property type="match status" value="1"/>
</dbReference>